<proteinExistence type="predicted"/>
<dbReference type="AlphaFoldDB" id="A0AB73LP20"/>
<dbReference type="EMBL" id="MLHW01000009">
    <property type="protein sequence ID" value="OHT51812.1"/>
    <property type="molecule type" value="Genomic_DNA"/>
</dbReference>
<dbReference type="Proteomes" id="UP000180113">
    <property type="component" value="Unassembled WGS sequence"/>
</dbReference>
<evidence type="ECO:0000313" key="2">
    <source>
        <dbReference type="Proteomes" id="UP000180113"/>
    </source>
</evidence>
<reference evidence="1 2" key="1">
    <citation type="submission" date="2016-10" db="EMBL/GenBank/DDBJ databases">
        <title>Evaluation of Human, Animal and Environmental Mycobacterium chelonae Isolates by Core Genome Phylogenomic Analysis, Targeted Gene Comparison, and Anti-microbial Susceptibility Patterns: A Tale of Mistaken Identities.</title>
        <authorList>
            <person name="Fogelson S.B."/>
            <person name="Camus A.C."/>
            <person name="Lorenz W."/>
            <person name="Vasireddy R."/>
            <person name="Vasireddy S."/>
            <person name="Smith T."/>
            <person name="Brown-Elliott B.A."/>
            <person name="Wallace R.J.Jr."/>
            <person name="Hasan N.A."/>
            <person name="Reischl U."/>
            <person name="Sanchez S."/>
        </authorList>
    </citation>
    <scope>NUCLEOTIDE SEQUENCE [LARGE SCALE GENOMIC DNA]</scope>
    <source>
        <strain evidence="1 2">42895</strain>
    </source>
</reference>
<sequence>MDPASVDGTDDLRAHSSLFSTAVFRTLSETGYIPAVPQLDRLIEAARPDTPLRDVFEDSFHILERRYRSEYVYKNAVVSKIVFGRHSPNTANALIEQPLGSSIADVLVVNGTTTAYEVKTDFDDFNRLGSQLADYSRHCERVNVVTSEKRAQKATELTPDHIGVIALRKSGALSVFRTAGGGTDRLNINSLYSMLRKHEALSILHRAFGYTPDTGSGRLHSQMRELFGTLPLEFAHAECVHALRLRGTADAALFGSWSVPPALRALIYGTPMSRAGRNRLMIRLERPAAAYTLTV</sequence>
<gene>
    <name evidence="1" type="ORF">BKG62_13295</name>
</gene>
<dbReference type="NCBIfam" id="NF033832">
    <property type="entry name" value="sce7726_fam"/>
    <property type="match status" value="1"/>
</dbReference>
<organism evidence="1 2">
    <name type="scientific">Mycobacteroides chelonae</name>
    <name type="common">Mycobacterium chelonae</name>
    <dbReference type="NCBI Taxonomy" id="1774"/>
    <lineage>
        <taxon>Bacteria</taxon>
        <taxon>Bacillati</taxon>
        <taxon>Actinomycetota</taxon>
        <taxon>Actinomycetes</taxon>
        <taxon>Mycobacteriales</taxon>
        <taxon>Mycobacteriaceae</taxon>
        <taxon>Mycobacteroides</taxon>
    </lineage>
</organism>
<protein>
    <recommendedName>
        <fullName evidence="3">Sce7726 family protein</fullName>
    </recommendedName>
</protein>
<accession>A0AB73LP20</accession>
<evidence type="ECO:0008006" key="3">
    <source>
        <dbReference type="Google" id="ProtNLM"/>
    </source>
</evidence>
<dbReference type="InterPro" id="IPR047729">
    <property type="entry name" value="Sce7726-like"/>
</dbReference>
<name>A0AB73LP20_MYCCH</name>
<evidence type="ECO:0000313" key="1">
    <source>
        <dbReference type="EMBL" id="OHT51812.1"/>
    </source>
</evidence>
<comment type="caution">
    <text evidence="1">The sequence shown here is derived from an EMBL/GenBank/DDBJ whole genome shotgun (WGS) entry which is preliminary data.</text>
</comment>